<evidence type="ECO:0000259" key="1">
    <source>
        <dbReference type="PROSITE" id="PS50943"/>
    </source>
</evidence>
<dbReference type="InterPro" id="IPR001387">
    <property type="entry name" value="Cro/C1-type_HTH"/>
</dbReference>
<evidence type="ECO:0000313" key="2">
    <source>
        <dbReference type="EMBL" id="HIT75312.1"/>
    </source>
</evidence>
<dbReference type="AlphaFoldDB" id="A0A9D1GXQ2"/>
<dbReference type="PANTHER" id="PTHR35010">
    <property type="entry name" value="BLL4672 PROTEIN-RELATED"/>
    <property type="match status" value="1"/>
</dbReference>
<dbReference type="Proteomes" id="UP000886842">
    <property type="component" value="Unassembled WGS sequence"/>
</dbReference>
<dbReference type="EMBL" id="DVLP01000211">
    <property type="protein sequence ID" value="HIT75312.1"/>
    <property type="molecule type" value="Genomic_DNA"/>
</dbReference>
<reference evidence="2" key="1">
    <citation type="submission" date="2020-10" db="EMBL/GenBank/DDBJ databases">
        <authorList>
            <person name="Gilroy R."/>
        </authorList>
    </citation>
    <scope>NUCLEOTIDE SEQUENCE</scope>
    <source>
        <strain evidence="2">ChiGjej1B1-24693</strain>
    </source>
</reference>
<dbReference type="InterPro" id="IPR041413">
    <property type="entry name" value="MLTR_LBD"/>
</dbReference>
<protein>
    <submittedName>
        <fullName evidence="2">Helix-turn-helix domain-containing protein</fullName>
    </submittedName>
</protein>
<feature type="non-terminal residue" evidence="2">
    <location>
        <position position="1"/>
    </location>
</feature>
<reference evidence="2" key="2">
    <citation type="journal article" date="2021" name="PeerJ">
        <title>Extensive microbial diversity within the chicken gut microbiome revealed by metagenomics and culture.</title>
        <authorList>
            <person name="Gilroy R."/>
            <person name="Ravi A."/>
            <person name="Getino M."/>
            <person name="Pursley I."/>
            <person name="Horton D.L."/>
            <person name="Alikhan N.F."/>
            <person name="Baker D."/>
            <person name="Gharbi K."/>
            <person name="Hall N."/>
            <person name="Watson M."/>
            <person name="Adriaenssens E.M."/>
            <person name="Foster-Nyarko E."/>
            <person name="Jarju S."/>
            <person name="Secka A."/>
            <person name="Antonio M."/>
            <person name="Oren A."/>
            <person name="Chaudhuri R.R."/>
            <person name="La Ragione R."/>
            <person name="Hildebrand F."/>
            <person name="Pallen M.J."/>
        </authorList>
    </citation>
    <scope>NUCLEOTIDE SEQUENCE</scope>
    <source>
        <strain evidence="2">ChiGjej1B1-24693</strain>
    </source>
</reference>
<sequence length="253" mass="27670">RVPGLRREEVAMLAGMSVEYYVRLERGNLRGVSDTVLAGLAGALRLSPEERRHLMALAASANTGSRSTSFSPTRQVRPALQQLLDAMTTPAWVRNGRSDFLAANAAGRALYAPLLTSDLQPPNSARFLFLDPGSRTFYPEWELIGQQLVASLRAEIGRHPHDRELTGLIDELTCGSEEFARWWGAHEVFTHGAGTKRLHHPEVGDLELNYEPMELLADTGLTVMIYSAEPGSPSADGLAVLATLHAEEPAGRY</sequence>
<dbReference type="Pfam" id="PF13560">
    <property type="entry name" value="HTH_31"/>
    <property type="match status" value="1"/>
</dbReference>
<dbReference type="Gene3D" id="1.10.260.40">
    <property type="entry name" value="lambda repressor-like DNA-binding domains"/>
    <property type="match status" value="1"/>
</dbReference>
<dbReference type="PANTHER" id="PTHR35010:SF2">
    <property type="entry name" value="BLL4672 PROTEIN"/>
    <property type="match status" value="1"/>
</dbReference>
<accession>A0A9D1GXQ2</accession>
<name>A0A9D1GXQ2_9ACTN</name>
<dbReference type="InterPro" id="IPR010982">
    <property type="entry name" value="Lambda_DNA-bd_dom_sf"/>
</dbReference>
<feature type="domain" description="HTH cro/C1-type" evidence="1">
    <location>
        <begin position="4"/>
        <end position="51"/>
    </location>
</feature>
<dbReference type="Gene3D" id="3.30.450.180">
    <property type="match status" value="1"/>
</dbReference>
<dbReference type="PROSITE" id="PS50943">
    <property type="entry name" value="HTH_CROC1"/>
    <property type="match status" value="1"/>
</dbReference>
<organism evidence="2 3">
    <name type="scientific">Candidatus Avipropionibacterium avicola</name>
    <dbReference type="NCBI Taxonomy" id="2840701"/>
    <lineage>
        <taxon>Bacteria</taxon>
        <taxon>Bacillati</taxon>
        <taxon>Actinomycetota</taxon>
        <taxon>Actinomycetes</taxon>
        <taxon>Propionibacteriales</taxon>
        <taxon>Propionibacteriaceae</taxon>
        <taxon>Propionibacteriaceae incertae sedis</taxon>
        <taxon>Candidatus Avipropionibacterium</taxon>
    </lineage>
</organism>
<gene>
    <name evidence="2" type="ORF">IAA98_06995</name>
</gene>
<dbReference type="GO" id="GO:0003677">
    <property type="term" value="F:DNA binding"/>
    <property type="evidence" value="ECO:0007669"/>
    <property type="project" value="InterPro"/>
</dbReference>
<dbReference type="SUPFAM" id="SSF47413">
    <property type="entry name" value="lambda repressor-like DNA-binding domains"/>
    <property type="match status" value="1"/>
</dbReference>
<comment type="caution">
    <text evidence="2">The sequence shown here is derived from an EMBL/GenBank/DDBJ whole genome shotgun (WGS) entry which is preliminary data.</text>
</comment>
<evidence type="ECO:0000313" key="3">
    <source>
        <dbReference type="Proteomes" id="UP000886842"/>
    </source>
</evidence>
<proteinExistence type="predicted"/>
<dbReference type="Pfam" id="PF17765">
    <property type="entry name" value="MLTR_LBD"/>
    <property type="match status" value="1"/>
</dbReference>
<dbReference type="CDD" id="cd00093">
    <property type="entry name" value="HTH_XRE"/>
    <property type="match status" value="1"/>
</dbReference>